<dbReference type="InterPro" id="IPR002059">
    <property type="entry name" value="CSP_DNA-bd"/>
</dbReference>
<reference evidence="3 4" key="1">
    <citation type="journal article" date="2023" name="Sci. Data">
        <title>Genome assembly of the Korean intertidal mud-creeper Batillaria attramentaria.</title>
        <authorList>
            <person name="Patra A.K."/>
            <person name="Ho P.T."/>
            <person name="Jun S."/>
            <person name="Lee S.J."/>
            <person name="Kim Y."/>
            <person name="Won Y.J."/>
        </authorList>
    </citation>
    <scope>NUCLEOTIDE SEQUENCE [LARGE SCALE GENOMIC DNA]</scope>
    <source>
        <strain evidence="3">Wonlab-2016</strain>
    </source>
</reference>
<dbReference type="CDD" id="cd04458">
    <property type="entry name" value="CSP_CDS"/>
    <property type="match status" value="1"/>
</dbReference>
<dbReference type="PANTHER" id="PTHR12962">
    <property type="entry name" value="CALCIUM-REGULATED HEAT STABLE PROTEIN CRHSP-24-RELATED"/>
    <property type="match status" value="1"/>
</dbReference>
<dbReference type="EMBL" id="JACVVK020000003">
    <property type="protein sequence ID" value="KAK7507884.1"/>
    <property type="molecule type" value="Genomic_DNA"/>
</dbReference>
<dbReference type="InterPro" id="IPR011129">
    <property type="entry name" value="CSD"/>
</dbReference>
<dbReference type="Pfam" id="PF00313">
    <property type="entry name" value="CSD"/>
    <property type="match status" value="1"/>
</dbReference>
<dbReference type="SMART" id="SM00357">
    <property type="entry name" value="CSP"/>
    <property type="match status" value="1"/>
</dbReference>
<accession>A0ABD0M7T9</accession>
<dbReference type="AlphaFoldDB" id="A0ABD0M7T9"/>
<evidence type="ECO:0000313" key="4">
    <source>
        <dbReference type="Proteomes" id="UP001519460"/>
    </source>
</evidence>
<comment type="caution">
    <text evidence="3">The sequence shown here is derived from an EMBL/GenBank/DDBJ whole genome shotgun (WGS) entry which is preliminary data.</text>
</comment>
<keyword evidence="1" id="KW-0597">Phosphoprotein</keyword>
<sequence>MLKGTIKSFCRQRGHGFITPENGTDPIFVHISDIDGEYVPKPGDEVTFRTISMPPKFEKKQACHVVITHLMPGVTHERWDSPLPRESDES</sequence>
<feature type="domain" description="CSD" evidence="2">
    <location>
        <begin position="1"/>
        <end position="67"/>
    </location>
</feature>
<dbReference type="Proteomes" id="UP001519460">
    <property type="component" value="Unassembled WGS sequence"/>
</dbReference>
<organism evidence="3 4">
    <name type="scientific">Batillaria attramentaria</name>
    <dbReference type="NCBI Taxonomy" id="370345"/>
    <lineage>
        <taxon>Eukaryota</taxon>
        <taxon>Metazoa</taxon>
        <taxon>Spiralia</taxon>
        <taxon>Lophotrochozoa</taxon>
        <taxon>Mollusca</taxon>
        <taxon>Gastropoda</taxon>
        <taxon>Caenogastropoda</taxon>
        <taxon>Sorbeoconcha</taxon>
        <taxon>Cerithioidea</taxon>
        <taxon>Batillariidae</taxon>
        <taxon>Batillaria</taxon>
    </lineage>
</organism>
<evidence type="ECO:0000259" key="2">
    <source>
        <dbReference type="PROSITE" id="PS51857"/>
    </source>
</evidence>
<dbReference type="PANTHER" id="PTHR12962:SF1">
    <property type="entry name" value="COLD SHOCK DOMAIN-CONTAINING PROTEIN CG9705"/>
    <property type="match status" value="1"/>
</dbReference>
<evidence type="ECO:0000256" key="1">
    <source>
        <dbReference type="ARBA" id="ARBA00022553"/>
    </source>
</evidence>
<keyword evidence="4" id="KW-1185">Reference proteome</keyword>
<dbReference type="PROSITE" id="PS51857">
    <property type="entry name" value="CSD_2"/>
    <property type="match status" value="1"/>
</dbReference>
<dbReference type="SUPFAM" id="SSF50249">
    <property type="entry name" value="Nucleic acid-binding proteins"/>
    <property type="match status" value="1"/>
</dbReference>
<protein>
    <recommendedName>
        <fullName evidence="2">CSD domain-containing protein</fullName>
    </recommendedName>
</protein>
<dbReference type="InterPro" id="IPR052069">
    <property type="entry name" value="Ca-reg_mRNA-binding_domain"/>
</dbReference>
<dbReference type="InterPro" id="IPR012340">
    <property type="entry name" value="NA-bd_OB-fold"/>
</dbReference>
<dbReference type="FunFam" id="2.40.50.140:FF:000086">
    <property type="entry name" value="Cold shock domain-containing protein C2"/>
    <property type="match status" value="1"/>
</dbReference>
<name>A0ABD0M7T9_9CAEN</name>
<proteinExistence type="predicted"/>
<dbReference type="Gene3D" id="2.40.50.140">
    <property type="entry name" value="Nucleic acid-binding proteins"/>
    <property type="match status" value="1"/>
</dbReference>
<evidence type="ECO:0000313" key="3">
    <source>
        <dbReference type="EMBL" id="KAK7507884.1"/>
    </source>
</evidence>
<gene>
    <name evidence="3" type="ORF">BaRGS_00000849</name>
</gene>